<dbReference type="SUPFAM" id="SSF51905">
    <property type="entry name" value="FAD/NAD(P)-binding domain"/>
    <property type="match status" value="1"/>
</dbReference>
<dbReference type="InterPro" id="IPR040174">
    <property type="entry name" value="RNLS"/>
</dbReference>
<dbReference type="Gene3D" id="3.40.50.12700">
    <property type="match status" value="1"/>
</dbReference>
<reference evidence="2" key="1">
    <citation type="submission" date="2023-07" db="EMBL/GenBank/DDBJ databases">
        <authorList>
            <person name="Stuckert A."/>
        </authorList>
    </citation>
    <scope>NUCLEOTIDE SEQUENCE</scope>
</reference>
<evidence type="ECO:0000313" key="2">
    <source>
        <dbReference type="EMBL" id="CAJ0940268.1"/>
    </source>
</evidence>
<dbReference type="Gene3D" id="3.50.50.60">
    <property type="entry name" value="FAD/NAD(P)-binding domain"/>
    <property type="match status" value="1"/>
</dbReference>
<dbReference type="PANTHER" id="PTHR23357">
    <property type="entry name" value="RENALASE"/>
    <property type="match status" value="1"/>
</dbReference>
<evidence type="ECO:0000256" key="1">
    <source>
        <dbReference type="SAM" id="MobiDB-lite"/>
    </source>
</evidence>
<dbReference type="EMBL" id="CAUEEQ010016713">
    <property type="protein sequence ID" value="CAJ0940268.1"/>
    <property type="molecule type" value="Genomic_DNA"/>
</dbReference>
<evidence type="ECO:0008006" key="4">
    <source>
        <dbReference type="Google" id="ProtNLM"/>
    </source>
</evidence>
<dbReference type="SUPFAM" id="SSF52266">
    <property type="entry name" value="SGNH hydrolase"/>
    <property type="match status" value="1"/>
</dbReference>
<name>A0ABN9LES8_9NEOB</name>
<dbReference type="Proteomes" id="UP001176940">
    <property type="component" value="Unassembled WGS sequence"/>
</dbReference>
<sequence length="490" mass="54850">MSCIKNELVGPFRVEDGVKLNSQTSCQFLEDNFFKQWYMKKLPARPAAPNPGKPLLVQQLLCKGGGEAQITGRRTMARILIVGAGLTGSLCAYLLRRELANKLQLVIWDKARGAGGRMSTSRSPSNPNCIVDLGAQYITVTPDYAQKHKNFYDELVAKGICKPLSATVEGMVIKEGSYNLVTPQGVSSIVKHYLSQSGADVYYERHVTQINLREGKWEVFRKSGSPENFDIVVLTMPVPQILQLQGDISKFNLRKSQKAATGKLMVTRKTVEKSPTTQLKNRYQIFVEDEDGTPKNEAIPASKKEKGTQQQVTAKGTAKKQRRVVVVGDSLLRGTEAAICRPDITAREVCCLPGAMIKDVTDRIPKLFSSKDVHPFLLIHVGTNDTARKDLPTIYKDFEELGKKVKELDAQVVFSSILPVDGHGTRRWNRILDANNWLRRWCRQQGFGFLDHGVSYWYDGLLARDGLHLKKPGKHTFARRLATLIRRALN</sequence>
<organism evidence="2 3">
    <name type="scientific">Ranitomeya imitator</name>
    <name type="common">mimic poison frog</name>
    <dbReference type="NCBI Taxonomy" id="111125"/>
    <lineage>
        <taxon>Eukaryota</taxon>
        <taxon>Metazoa</taxon>
        <taxon>Chordata</taxon>
        <taxon>Craniata</taxon>
        <taxon>Vertebrata</taxon>
        <taxon>Euteleostomi</taxon>
        <taxon>Amphibia</taxon>
        <taxon>Batrachia</taxon>
        <taxon>Anura</taxon>
        <taxon>Neobatrachia</taxon>
        <taxon>Hyloidea</taxon>
        <taxon>Dendrobatidae</taxon>
        <taxon>Dendrobatinae</taxon>
        <taxon>Ranitomeya</taxon>
    </lineage>
</organism>
<dbReference type="PANTHER" id="PTHR23357:SF1">
    <property type="entry name" value="RENALASE"/>
    <property type="match status" value="1"/>
</dbReference>
<proteinExistence type="predicted"/>
<accession>A0ABN9LES8</accession>
<dbReference type="Gene3D" id="3.90.660.10">
    <property type="match status" value="1"/>
</dbReference>
<dbReference type="Pfam" id="PF13450">
    <property type="entry name" value="NAD_binding_8"/>
    <property type="match status" value="1"/>
</dbReference>
<dbReference type="InterPro" id="IPR036188">
    <property type="entry name" value="FAD/NAD-bd_sf"/>
</dbReference>
<protein>
    <recommendedName>
        <fullName evidence="4">Amine oxidase domain-containing protein</fullName>
    </recommendedName>
</protein>
<evidence type="ECO:0000313" key="3">
    <source>
        <dbReference type="Proteomes" id="UP001176940"/>
    </source>
</evidence>
<gene>
    <name evidence="2" type="ORF">RIMI_LOCUS8435914</name>
</gene>
<dbReference type="Gene3D" id="3.40.50.12690">
    <property type="match status" value="1"/>
</dbReference>
<comment type="caution">
    <text evidence="2">The sequence shown here is derived from an EMBL/GenBank/DDBJ whole genome shotgun (WGS) entry which is preliminary data.</text>
</comment>
<keyword evidence="3" id="KW-1185">Reference proteome</keyword>
<feature type="region of interest" description="Disordered" evidence="1">
    <location>
        <begin position="292"/>
        <end position="317"/>
    </location>
</feature>